<keyword evidence="6" id="KW-1185">Reference proteome</keyword>
<evidence type="ECO:0008006" key="7">
    <source>
        <dbReference type="Google" id="ProtNLM"/>
    </source>
</evidence>
<protein>
    <recommendedName>
        <fullName evidence="7">Porin</fullName>
    </recommendedName>
</protein>
<organism evidence="5 6">
    <name type="scientific">Sulfurimonas marina</name>
    <dbReference type="NCBI Taxonomy" id="2590551"/>
    <lineage>
        <taxon>Bacteria</taxon>
        <taxon>Pseudomonadati</taxon>
        <taxon>Campylobacterota</taxon>
        <taxon>Epsilonproteobacteria</taxon>
        <taxon>Campylobacterales</taxon>
        <taxon>Sulfurimonadaceae</taxon>
        <taxon>Sulfurimonas</taxon>
    </lineage>
</organism>
<dbReference type="RefSeq" id="WP_193114529.1">
    <property type="nucleotide sequence ID" value="NZ_CP041165.1"/>
</dbReference>
<keyword evidence="4" id="KW-0732">Signal</keyword>
<proteinExistence type="inferred from homology"/>
<evidence type="ECO:0000256" key="2">
    <source>
        <dbReference type="ARBA" id="ARBA00022448"/>
    </source>
</evidence>
<evidence type="ECO:0000313" key="5">
    <source>
        <dbReference type="EMBL" id="QOP41110.1"/>
    </source>
</evidence>
<evidence type="ECO:0000256" key="4">
    <source>
        <dbReference type="SAM" id="SignalP"/>
    </source>
</evidence>
<reference evidence="5 6" key="1">
    <citation type="submission" date="2019-06" db="EMBL/GenBank/DDBJ databases">
        <title>Sulfurimonas gotlandica sp. nov., a chemoautotrophic and psychrotolerant epsilonproteobacterium isolated from a pelagic redoxcline, and an emended description of the genus Sulfurimonas.</title>
        <authorList>
            <person name="Wang S."/>
            <person name="Jiang L."/>
            <person name="Shao Z."/>
        </authorList>
    </citation>
    <scope>NUCLEOTIDE SEQUENCE [LARGE SCALE GENOMIC DNA]</scope>
    <source>
        <strain evidence="5 6">B2</strain>
    </source>
</reference>
<dbReference type="GO" id="GO:0015288">
    <property type="term" value="F:porin activity"/>
    <property type="evidence" value="ECO:0007669"/>
    <property type="project" value="InterPro"/>
</dbReference>
<comment type="similarity">
    <text evidence="1">Belongs to the alphaproteobacteria porin family.</text>
</comment>
<dbReference type="Pfam" id="PF02530">
    <property type="entry name" value="Porin_2"/>
    <property type="match status" value="1"/>
</dbReference>
<keyword evidence="2" id="KW-0813">Transport</keyword>
<keyword evidence="3" id="KW-0472">Membrane</keyword>
<dbReference type="KEGG" id="smax:FJR03_04875"/>
<dbReference type="GO" id="GO:0016020">
    <property type="term" value="C:membrane"/>
    <property type="evidence" value="ECO:0007669"/>
    <property type="project" value="InterPro"/>
</dbReference>
<sequence>MFKSCSRIALAALISTQAFGETSKEDVETRLANLESWMQESKQQKGSLELKTEKTVLSVGGRVELLVRGAAPTSKNIAGSILKADSEENMHLNFDAANSRVWVKTKTPSNYGMIRTLIETDFAGSVTGTQANTNSSGLRLRHAYVQVGNWTVGQTNSAFNSVVTLDIIELPINDMLVRQPLIRYTFEQSSLSYDISFEQPETTLRDENGTMVAPQDDILPDLVLRARYYPKWGEAGIAFLGRYINQEEIGKDSAFGWGTNISAKFNVGSDDIRIGGQYGVGLGRYIAYNSYATGSMDAQGNIKLQATYGGDIGYRHWWTRELRSTLSFAFSGTKNNDEVQKLDTNTKEAYTTTANLLWSPVLNSLVGLEYTKTKLKAQSGLKSDLDALTLCLRYDF</sequence>
<dbReference type="InterPro" id="IPR003684">
    <property type="entry name" value="Porin_alphabac"/>
</dbReference>
<feature type="signal peptide" evidence="4">
    <location>
        <begin position="1"/>
        <end position="20"/>
    </location>
</feature>
<dbReference type="EMBL" id="CP041165">
    <property type="protein sequence ID" value="QOP41110.1"/>
    <property type="molecule type" value="Genomic_DNA"/>
</dbReference>
<gene>
    <name evidence="5" type="ORF">FJR03_04875</name>
</gene>
<accession>A0A7M1AUL8</accession>
<name>A0A7M1AUL8_9BACT</name>
<dbReference type="Proteomes" id="UP000593910">
    <property type="component" value="Chromosome"/>
</dbReference>
<evidence type="ECO:0000256" key="3">
    <source>
        <dbReference type="ARBA" id="ARBA00023136"/>
    </source>
</evidence>
<dbReference type="SUPFAM" id="SSF56935">
    <property type="entry name" value="Porins"/>
    <property type="match status" value="1"/>
</dbReference>
<feature type="chain" id="PRO_5032731863" description="Porin" evidence="4">
    <location>
        <begin position="21"/>
        <end position="396"/>
    </location>
</feature>
<evidence type="ECO:0000256" key="1">
    <source>
        <dbReference type="ARBA" id="ARBA00009521"/>
    </source>
</evidence>
<dbReference type="AlphaFoldDB" id="A0A7M1AUL8"/>
<evidence type="ECO:0000313" key="6">
    <source>
        <dbReference type="Proteomes" id="UP000593910"/>
    </source>
</evidence>